<name>A0A3R9IGZ7_STRMT</name>
<organism evidence="2 3">
    <name type="scientific">Streptococcus mitis</name>
    <dbReference type="NCBI Taxonomy" id="28037"/>
    <lineage>
        <taxon>Bacteria</taxon>
        <taxon>Bacillati</taxon>
        <taxon>Bacillota</taxon>
        <taxon>Bacilli</taxon>
        <taxon>Lactobacillales</taxon>
        <taxon>Streptococcaceae</taxon>
        <taxon>Streptococcus</taxon>
        <taxon>Streptococcus mitis group</taxon>
    </lineage>
</organism>
<sequence>MLETLLTVFLAPLLINVLSELFKLWLKKRKK</sequence>
<evidence type="ECO:0000313" key="3">
    <source>
        <dbReference type="Proteomes" id="UP000278653"/>
    </source>
</evidence>
<feature type="transmembrane region" description="Helical" evidence="1">
    <location>
        <begin position="6"/>
        <end position="26"/>
    </location>
</feature>
<keyword evidence="1" id="KW-1133">Transmembrane helix</keyword>
<comment type="caution">
    <text evidence="2">The sequence shown here is derived from an EMBL/GenBank/DDBJ whole genome shotgun (WGS) entry which is preliminary data.</text>
</comment>
<accession>A0A3R9IGZ7</accession>
<keyword evidence="1" id="KW-0812">Transmembrane</keyword>
<evidence type="ECO:0008006" key="4">
    <source>
        <dbReference type="Google" id="ProtNLM"/>
    </source>
</evidence>
<reference evidence="2 3" key="1">
    <citation type="submission" date="2018-11" db="EMBL/GenBank/DDBJ databases">
        <title>Species Designations Belie Phenotypic and Genotypic Heterogeneity in Oral Streptococci.</title>
        <authorList>
            <person name="Velsko I."/>
        </authorList>
    </citation>
    <scope>NUCLEOTIDE SEQUENCE [LARGE SCALE GENOMIC DNA]</scope>
    <source>
        <strain evidence="2 3">BCC15</strain>
    </source>
</reference>
<keyword evidence="1" id="KW-0472">Membrane</keyword>
<gene>
    <name evidence="2" type="ORF">D8865_03870</name>
</gene>
<evidence type="ECO:0000256" key="1">
    <source>
        <dbReference type="SAM" id="Phobius"/>
    </source>
</evidence>
<proteinExistence type="predicted"/>
<protein>
    <recommendedName>
        <fullName evidence="4">Type I toxin-antitoxin system Fst family toxin</fullName>
    </recommendedName>
</protein>
<evidence type="ECO:0000313" key="2">
    <source>
        <dbReference type="EMBL" id="RSI61766.1"/>
    </source>
</evidence>
<dbReference type="Proteomes" id="UP000278653">
    <property type="component" value="Unassembled WGS sequence"/>
</dbReference>
<dbReference type="AlphaFoldDB" id="A0A3R9IGZ7"/>
<dbReference type="EMBL" id="RJNH01000003">
    <property type="protein sequence ID" value="RSI61766.1"/>
    <property type="molecule type" value="Genomic_DNA"/>
</dbReference>